<evidence type="ECO:0000259" key="3">
    <source>
        <dbReference type="Pfam" id="PF00588"/>
    </source>
</evidence>
<accession>V6TJB2</accession>
<dbReference type="InterPro" id="IPR001537">
    <property type="entry name" value="SpoU_MeTrfase"/>
</dbReference>
<dbReference type="Gene3D" id="3.40.1280.10">
    <property type="match status" value="1"/>
</dbReference>
<dbReference type="CDD" id="cd18091">
    <property type="entry name" value="SpoU-like_TRM3-like"/>
    <property type="match status" value="1"/>
</dbReference>
<dbReference type="Proteomes" id="UP000018320">
    <property type="component" value="Unassembled WGS sequence"/>
</dbReference>
<proteinExistence type="predicted"/>
<protein>
    <submittedName>
        <fullName evidence="4">rRNA methylase, SpoU family protein</fullName>
    </submittedName>
</protein>
<sequence>VPYGRKSGDKVSRYIWKRSHMDQSTRYATYHKRSTITHPPDKQDRCYVGFPHLCVPLKYFMALDSCQLLLLALQSVTELPPSAKQNELLLGIYDSIPDGDRGGVISKVLDSCEEKAALALCTAIPDVVYLDTDILKRTTYLVSRALSQGKVSFLVVPDVFNPESAARDCILSVAYFVLKDPVSIALYSNLFSVFLEDYAASANEVSHIATIHDPLPSIGLHLAEAATSALRILEPTHLILVLAAWYSATRSSLLLPSVCNGLETLYRQASSAELFDSIDPKIALASCDLLLDLLSLILKNEGLDHVVGYLNPQVKACRHLELISCLLSLASCLLPSLLKSQAIGCKPIHSLISMSAYIVGLGSSAAVKRIAPFLKVVLPIYGVDTTFSTALLMLLDSIESASSLHFVIPAFQRFGPQLLSYMDSANGANQASLEQSPILLLLYNFLHRAMTLTLLPIRRFYLHILPLIAIGFISTFKVPTTLFRPLFMACSMLPAISGVQEQRFARSDNARKRIAQERNRSLHVPAEEKDHIIDQTISAPYQLFGNCVFLSPDTDYQATPFEDRDIEDIFPLTDAFMSSVSSAIDETLENIAIGYYALAKKYNNLCVGSPLVTDNTVYRAVVSQMLLQSVSCKQDPITSLSNLCVIIGAASAYTFPSVLFVVINSAVSIIESCLSTYTDGLTTPSSSNAIDESDTYVVPDDLFSRALESFKQLYYSVLNVNRIHRPFFMTILFKLALSLSQLCNFMPSDIMTSFMHQAFQLTIFPQDSAILTKWVALAEQRRLSTLDLLVTLFLCVLCKRPIPALKQPIIDILSVGESFYSLLGDVEHPSMVELLQRAPDYVSELVSLLHSNLSCTVVLKGALNILRYGYRTKTPSDSMLVLHSDVWSMIAPDISLLSPLIMKRIPNPDHRGLAFALNNLSLEIISYQLYSNTNGANAFIDVARSLMDDWEAFSETHTASFFGMLSNICLVCTRAMHRLRNDKTLVERLEQLICEVCETVFQTANNEVSGYAKGIYFHLVSKALFSEHVIDALWLLHISNSVHYPRLLLVVKRFFTGVYLFSSLSPVYSASILTPLVSSIHSLIFNRADTLVRSCFVKTELLDMILCLALYIPYDGTYYEVEDASSIVVQTGLIRYYEQVDKSECVSDTSFFADYRVRKAAIGLLQTLACHTSPIGLILSLLTKNMEPSKEALDDRRNNLLKEKPLDIRKGRGQIDVSGLPDCMFNDVYTLLFIPLLEPQRELSMLSSVSQLKHVTLLRILRMLASITYHNKPYNIQSPESAETTLSNAILMLSERLSLPCWARRSREIWEQVLVLLIVSSSRSLLTIQRAFPLLSSRKTLTDKFTHLQSHLIVTCNTICIVLDKWITCALEQASNVCRDKFTNIPDYHAYQMCLRELVPYALSPVHSLRVIAQSFFLRMWSKGKLLTEAMRANNVPGHSFINRALLAVSISSSLLDIFKMFLESTEVAKKYASLLDLLDPRTEALCMTSAAAYVDTSYPTPNVSAVAGNVVTTLDKAASEDTNYKKMMTHALALLDLGPQGHEQLEDHTKHEAMWTESYKPCDAPHEGNCQQKIHSAKKDGHKLVDQSSNLKSSNLIINASLLDKTTNLGGLARTAEVFGLDTLVLGNTSFALDPSFKAMSMTADMWLNIEEVQPCNLVQWIAEKKKDGYSVVCLEQSSRSVYLQDADLPRKAVLVLGNERKGCPEELLSLCDMTVEIQQLGNIRSLNVHVSCAIFVWKWACQHRFSTAD</sequence>
<evidence type="ECO:0000256" key="2">
    <source>
        <dbReference type="ARBA" id="ARBA00022679"/>
    </source>
</evidence>
<dbReference type="VEuPathDB" id="GiardiaDB:GL50581_3596"/>
<keyword evidence="2" id="KW-0808">Transferase</keyword>
<dbReference type="EMBL" id="AHGT01000034">
    <property type="protein sequence ID" value="ESU37040.1"/>
    <property type="molecule type" value="Genomic_DNA"/>
</dbReference>
<reference evidence="5" key="1">
    <citation type="submission" date="2012-02" db="EMBL/GenBank/DDBJ databases">
        <title>Genome sequencing of Giardia lamblia Genotypes A2 and B isolates (DH and GS) and comparative analysis with the genomes of Genotypes A1 and E (WB and Pig).</title>
        <authorList>
            <person name="Adam R."/>
            <person name="Dahlstrom E."/>
            <person name="Martens C."/>
            <person name="Bruno D."/>
            <person name="Barbian K."/>
            <person name="Porcella S.F."/>
            <person name="Nash T."/>
        </authorList>
    </citation>
    <scope>NUCLEOTIDE SEQUENCE</scope>
    <source>
        <strain evidence="5">DH</strain>
    </source>
</reference>
<dbReference type="PANTHER" id="PTHR12029:SF11">
    <property type="entry name" value="METHYLTRANSFERASE TARBP1-RELATED"/>
    <property type="match status" value="1"/>
</dbReference>
<dbReference type="FunFam" id="3.40.1280.10:FF:000058">
    <property type="entry name" value="rRNA methylase, SpoU family protein"/>
    <property type="match status" value="1"/>
</dbReference>
<evidence type="ECO:0000313" key="4">
    <source>
        <dbReference type="EMBL" id="ESU37040.1"/>
    </source>
</evidence>
<reference evidence="4 5" key="2">
    <citation type="journal article" date="2013" name="Genome Biol. Evol.">
        <title>Genome sequencing of Giardia lamblia genotypes A2 and B isolates (DH and GS) and comparative analysis with the genomes of genotypes A1 and E (WB and Pig).</title>
        <authorList>
            <person name="Adam R.D."/>
            <person name="Dahlstrom E.W."/>
            <person name="Martens C.A."/>
            <person name="Bruno D.P."/>
            <person name="Barbian K.D."/>
            <person name="Ricklefs S.M."/>
            <person name="Hernandez M.M."/>
            <person name="Narla N.P."/>
            <person name="Patel R.B."/>
            <person name="Porcella S.F."/>
            <person name="Nash T.E."/>
        </authorList>
    </citation>
    <scope>NUCLEOTIDE SEQUENCE [LARGE SCALE GENOMIC DNA]</scope>
    <source>
        <strain evidence="4 5">DH</strain>
    </source>
</reference>
<feature type="domain" description="tRNA/rRNA methyltransferase SpoU type" evidence="3">
    <location>
        <begin position="1601"/>
        <end position="1738"/>
    </location>
</feature>
<feature type="non-terminal residue" evidence="4">
    <location>
        <position position="1"/>
    </location>
</feature>
<dbReference type="GO" id="GO:0003723">
    <property type="term" value="F:RNA binding"/>
    <property type="evidence" value="ECO:0007669"/>
    <property type="project" value="InterPro"/>
</dbReference>
<dbReference type="SUPFAM" id="SSF75217">
    <property type="entry name" value="alpha/beta knot"/>
    <property type="match status" value="1"/>
</dbReference>
<dbReference type="Pfam" id="PF00588">
    <property type="entry name" value="SpoU_methylase"/>
    <property type="match status" value="1"/>
</dbReference>
<evidence type="ECO:0000256" key="1">
    <source>
        <dbReference type="ARBA" id="ARBA00022603"/>
    </source>
</evidence>
<name>V6TJB2_GIAIN</name>
<gene>
    <name evidence="4" type="ORF">DHA2_153542</name>
</gene>
<evidence type="ECO:0000313" key="5">
    <source>
        <dbReference type="Proteomes" id="UP000018320"/>
    </source>
</evidence>
<dbReference type="GO" id="GO:0030488">
    <property type="term" value="P:tRNA methylation"/>
    <property type="evidence" value="ECO:0007669"/>
    <property type="project" value="InterPro"/>
</dbReference>
<keyword evidence="1 4" id="KW-0489">Methyltransferase</keyword>
<dbReference type="InterPro" id="IPR029028">
    <property type="entry name" value="Alpha/beta_knot_MTases"/>
</dbReference>
<dbReference type="VEuPathDB" id="GiardiaDB:DHA2_153542"/>
<dbReference type="VEuPathDB" id="GiardiaDB:GL50803_0032741"/>
<comment type="caution">
    <text evidence="4">The sequence shown here is derived from an EMBL/GenBank/DDBJ whole genome shotgun (WGS) entry which is preliminary data.</text>
</comment>
<dbReference type="InterPro" id="IPR044748">
    <property type="entry name" value="Trm3/TARBP1_C"/>
</dbReference>
<organism evidence="4 5">
    <name type="scientific">Giardia intestinalis</name>
    <name type="common">Giardia lamblia</name>
    <dbReference type="NCBI Taxonomy" id="5741"/>
    <lineage>
        <taxon>Eukaryota</taxon>
        <taxon>Metamonada</taxon>
        <taxon>Diplomonadida</taxon>
        <taxon>Hexamitidae</taxon>
        <taxon>Giardiinae</taxon>
        <taxon>Giardia</taxon>
    </lineage>
</organism>
<dbReference type="PANTHER" id="PTHR12029">
    <property type="entry name" value="RNA METHYLTRANSFERASE"/>
    <property type="match status" value="1"/>
</dbReference>
<dbReference type="InterPro" id="IPR029026">
    <property type="entry name" value="tRNA_m1G_MTases_N"/>
</dbReference>
<dbReference type="GO" id="GO:0016423">
    <property type="term" value="F:tRNA (guanine) methyltransferase activity"/>
    <property type="evidence" value="ECO:0007669"/>
    <property type="project" value="InterPro"/>
</dbReference>
<dbReference type="InterPro" id="IPR045330">
    <property type="entry name" value="TRM3/TARBP1"/>
</dbReference>
<dbReference type="VEuPathDB" id="GiardiaDB:QR46_1657"/>